<reference evidence="1 2" key="1">
    <citation type="submission" date="2020-03" db="EMBL/GenBank/DDBJ databases">
        <title>Genomic Encyclopedia of Type Strains, Phase IV (KMG-IV): sequencing the most valuable type-strain genomes for metagenomic binning, comparative biology and taxonomic classification.</title>
        <authorList>
            <person name="Goeker M."/>
        </authorList>
    </citation>
    <scope>NUCLEOTIDE SEQUENCE [LARGE SCALE GENOMIC DNA]</scope>
    <source>
        <strain evidence="1 2">DSM 7225</strain>
    </source>
</reference>
<comment type="caution">
    <text evidence="1">The sequence shown here is derived from an EMBL/GenBank/DDBJ whole genome shotgun (WGS) entry which is preliminary data.</text>
</comment>
<keyword evidence="2" id="KW-1185">Reference proteome</keyword>
<protein>
    <recommendedName>
        <fullName evidence="3">Phage regulatory protein CII</fullName>
    </recommendedName>
</protein>
<proteinExistence type="predicted"/>
<dbReference type="AlphaFoldDB" id="A0A7X5Y1L0"/>
<name>A0A7X5Y1L0_9SPHN</name>
<evidence type="ECO:0000313" key="2">
    <source>
        <dbReference type="Proteomes" id="UP000531251"/>
    </source>
</evidence>
<evidence type="ECO:0000313" key="1">
    <source>
        <dbReference type="EMBL" id="NJB99412.1"/>
    </source>
</evidence>
<evidence type="ECO:0008006" key="3">
    <source>
        <dbReference type="Google" id="ProtNLM"/>
    </source>
</evidence>
<sequence>MKPERLALKRAFADTIKGVGGLEAAAEFCRVGKSVLGDAQNPNCPDRWPPLDVIADLEPLARDRDGWPHVTRALCREMGGSFVPHPAGVAAGGDLMLRAGELVKEASDVVTSLARALADKKFDTKERREVRAEINQLVELAVGMAALVDASGEQN</sequence>
<dbReference type="EMBL" id="JAATJB010000015">
    <property type="protein sequence ID" value="NJB99412.1"/>
    <property type="molecule type" value="Genomic_DNA"/>
</dbReference>
<organism evidence="1 2">
    <name type="scientific">Sphingomonas trueperi</name>
    <dbReference type="NCBI Taxonomy" id="53317"/>
    <lineage>
        <taxon>Bacteria</taxon>
        <taxon>Pseudomonadati</taxon>
        <taxon>Pseudomonadota</taxon>
        <taxon>Alphaproteobacteria</taxon>
        <taxon>Sphingomonadales</taxon>
        <taxon>Sphingomonadaceae</taxon>
        <taxon>Sphingomonas</taxon>
    </lineage>
</organism>
<accession>A0A7X5Y1L0</accession>
<dbReference type="RefSeq" id="WP_125977264.1">
    <property type="nucleotide sequence ID" value="NZ_BAAADY010000020.1"/>
</dbReference>
<dbReference type="Proteomes" id="UP000531251">
    <property type="component" value="Unassembled WGS sequence"/>
</dbReference>
<gene>
    <name evidence="1" type="ORF">GGR89_003753</name>
</gene>